<sequence>MGILDEQRSLCEDLERLEQACADRSLEEPRTIRERLLRDHQIAKFVDRFQQQSNRLLDIQADADGVRQKEIDSLSAKDPFDEFYRQLSSIKDFHRRYPNEPVENLERAYKRRPAVVTETGEYVSATEIDTMFTGEESNGRFFDLTRCHEEYLNLPGVKKRTTYLQYLGLFDKFDRFARSQKMSDRYLIYMNTLTEYLESFLARTRPLQDPEGIVKGIEAGFDKAWGEDSVPGWGKLAAGAGPEVGPKQEQAVKEEFWCATCAKGFANKNVYEHHFGSKKHKREATKAEANGGVGEEGEQREGKEGLLRLKDKVIAEREWGVVKMTELMKTEREGTMTNVERKQSLTERERR</sequence>
<dbReference type="PANTHER" id="PTHR12786:SF2">
    <property type="entry name" value="SPLICING FACTOR 3A SUBUNIT 3"/>
    <property type="match status" value="1"/>
</dbReference>
<dbReference type="InterPro" id="IPR036236">
    <property type="entry name" value="Znf_C2H2_sf"/>
</dbReference>
<organism evidence="9 10">
    <name type="scientific">Discina gigas</name>
    <dbReference type="NCBI Taxonomy" id="1032678"/>
    <lineage>
        <taxon>Eukaryota</taxon>
        <taxon>Fungi</taxon>
        <taxon>Dikarya</taxon>
        <taxon>Ascomycota</taxon>
        <taxon>Pezizomycotina</taxon>
        <taxon>Pezizomycetes</taxon>
        <taxon>Pezizales</taxon>
        <taxon>Discinaceae</taxon>
        <taxon>Discina</taxon>
    </lineage>
</organism>
<keyword evidence="9" id="KW-0436">Ligase</keyword>
<dbReference type="Pfam" id="PF12108">
    <property type="entry name" value="SF3a60_bindingd"/>
    <property type="match status" value="1"/>
</dbReference>
<evidence type="ECO:0000256" key="5">
    <source>
        <dbReference type="ARBA" id="ARBA00023242"/>
    </source>
</evidence>
<keyword evidence="4" id="KW-0862">Zinc</keyword>
<dbReference type="EMBL" id="JBBBZM010000268">
    <property type="protein sequence ID" value="KAL0631308.1"/>
    <property type="molecule type" value="Genomic_DNA"/>
</dbReference>
<evidence type="ECO:0000256" key="6">
    <source>
        <dbReference type="PROSITE-ProRule" id="PRU00042"/>
    </source>
</evidence>
<dbReference type="Pfam" id="PF16837">
    <property type="entry name" value="SF3A3"/>
    <property type="match status" value="1"/>
</dbReference>
<evidence type="ECO:0000256" key="2">
    <source>
        <dbReference type="ARBA" id="ARBA00022723"/>
    </source>
</evidence>
<dbReference type="Gene3D" id="3.30.160.60">
    <property type="entry name" value="Classic Zinc Finger"/>
    <property type="match status" value="1"/>
</dbReference>
<dbReference type="InterPro" id="IPR022755">
    <property type="entry name" value="Znf_C2H2_jaz"/>
</dbReference>
<gene>
    <name evidence="9" type="primary">sap61_2</name>
    <name evidence="9" type="ORF">Q9L58_009839</name>
</gene>
<keyword evidence="10" id="KW-1185">Reference proteome</keyword>
<evidence type="ECO:0000259" key="8">
    <source>
        <dbReference type="PROSITE" id="PS50157"/>
    </source>
</evidence>
<dbReference type="Pfam" id="PF12171">
    <property type="entry name" value="zf-C2H2_jaz"/>
    <property type="match status" value="1"/>
</dbReference>
<evidence type="ECO:0000256" key="3">
    <source>
        <dbReference type="ARBA" id="ARBA00022771"/>
    </source>
</evidence>
<proteinExistence type="predicted"/>
<dbReference type="InterPro" id="IPR013087">
    <property type="entry name" value="Znf_C2H2_type"/>
</dbReference>
<dbReference type="GO" id="GO:0003910">
    <property type="term" value="F:DNA ligase (ATP) activity"/>
    <property type="evidence" value="ECO:0007669"/>
    <property type="project" value="UniProtKB-EC"/>
</dbReference>
<feature type="region of interest" description="Disordered" evidence="7">
    <location>
        <begin position="278"/>
        <end position="304"/>
    </location>
</feature>
<evidence type="ECO:0000256" key="1">
    <source>
        <dbReference type="ARBA" id="ARBA00004123"/>
    </source>
</evidence>
<feature type="region of interest" description="Disordered" evidence="7">
    <location>
        <begin position="331"/>
        <end position="351"/>
    </location>
</feature>
<evidence type="ECO:0000256" key="7">
    <source>
        <dbReference type="SAM" id="MobiDB-lite"/>
    </source>
</evidence>
<dbReference type="PANTHER" id="PTHR12786">
    <property type="entry name" value="SPLICING FACTOR SF3A-RELATED"/>
    <property type="match status" value="1"/>
</dbReference>
<dbReference type="EC" id="6.5.1.1" evidence="9"/>
<keyword evidence="3 6" id="KW-0863">Zinc-finger</keyword>
<evidence type="ECO:0000256" key="4">
    <source>
        <dbReference type="ARBA" id="ARBA00022833"/>
    </source>
</evidence>
<dbReference type="InterPro" id="IPR021966">
    <property type="entry name" value="SF3a60_bindingd"/>
</dbReference>
<reference evidence="9 10" key="1">
    <citation type="submission" date="2024-02" db="EMBL/GenBank/DDBJ databases">
        <title>Discinaceae phylogenomics.</title>
        <authorList>
            <person name="Dirks A.C."/>
            <person name="James T.Y."/>
        </authorList>
    </citation>
    <scope>NUCLEOTIDE SEQUENCE [LARGE SCALE GENOMIC DNA]</scope>
    <source>
        <strain evidence="9 10">ACD0624</strain>
    </source>
</reference>
<comment type="caution">
    <text evidence="9">The sequence shown here is derived from an EMBL/GenBank/DDBJ whole genome shotgun (WGS) entry which is preliminary data.</text>
</comment>
<dbReference type="PROSITE" id="PS50157">
    <property type="entry name" value="ZINC_FINGER_C2H2_2"/>
    <property type="match status" value="1"/>
</dbReference>
<dbReference type="InterPro" id="IPR051421">
    <property type="entry name" value="RNA_Proc_DNA_Dmg_Regulator"/>
</dbReference>
<keyword evidence="5" id="KW-0539">Nucleus</keyword>
<dbReference type="InterPro" id="IPR031774">
    <property type="entry name" value="SF3A3_dom"/>
</dbReference>
<comment type="subcellular location">
    <subcellularLocation>
        <location evidence="1">Nucleus</location>
    </subcellularLocation>
</comment>
<protein>
    <submittedName>
        <fullName evidence="9">Pre-mRNA-splicing factor sap61</fullName>
        <ecNumber evidence="9">6.5.1.1</ecNumber>
    </submittedName>
</protein>
<name>A0ABR3G623_9PEZI</name>
<evidence type="ECO:0000313" key="9">
    <source>
        <dbReference type="EMBL" id="KAL0631308.1"/>
    </source>
</evidence>
<evidence type="ECO:0000313" key="10">
    <source>
        <dbReference type="Proteomes" id="UP001447188"/>
    </source>
</evidence>
<feature type="non-terminal residue" evidence="9">
    <location>
        <position position="351"/>
    </location>
</feature>
<feature type="domain" description="C2H2-type" evidence="8">
    <location>
        <begin position="256"/>
        <end position="285"/>
    </location>
</feature>
<accession>A0ABR3G623</accession>
<dbReference type="SUPFAM" id="SSF57667">
    <property type="entry name" value="beta-beta-alpha zinc fingers"/>
    <property type="match status" value="1"/>
</dbReference>
<dbReference type="Proteomes" id="UP001447188">
    <property type="component" value="Unassembled WGS sequence"/>
</dbReference>
<keyword evidence="2" id="KW-0479">Metal-binding</keyword>
<dbReference type="PROSITE" id="PS00028">
    <property type="entry name" value="ZINC_FINGER_C2H2_1"/>
    <property type="match status" value="1"/>
</dbReference>